<organism evidence="1 2">
    <name type="scientific">Deinococcus peraridilitoris (strain DSM 19664 / LMG 22246 / CIP 109416 / KR-200)</name>
    <dbReference type="NCBI Taxonomy" id="937777"/>
    <lineage>
        <taxon>Bacteria</taxon>
        <taxon>Thermotogati</taxon>
        <taxon>Deinococcota</taxon>
        <taxon>Deinococci</taxon>
        <taxon>Deinococcales</taxon>
        <taxon>Deinococcaceae</taxon>
        <taxon>Deinococcus</taxon>
    </lineage>
</organism>
<dbReference type="OrthoDB" id="9833925at2"/>
<sequence length="220" mass="24607">MNTAKLLIELNARQLYLNVQPTVAGRTLDECVASWPSWRARLLALRPQHRPATADVLLLNALFWPVSMLHLATAFIHGFHVQGEVRLDWPHDEPRPFGQLNLITTTLVQSGDPLGHATGQIFRASQAVTPATQLRERLVVHVACDRAVQALLVLGQATGQPERAAEWATRLTEEWPVPHRTRVRQEEDGNVMVRSSCCYHYLDFERCGNCPADQTTAPPA</sequence>
<dbReference type="EMBL" id="CP003383">
    <property type="protein sequence ID" value="AFZ69268.1"/>
    <property type="molecule type" value="Genomic_DNA"/>
</dbReference>
<accession>L0A5W0</accession>
<dbReference type="Proteomes" id="UP000010467">
    <property type="component" value="Plasmid pDEIPE01"/>
</dbReference>
<evidence type="ECO:0008006" key="3">
    <source>
        <dbReference type="Google" id="ProtNLM"/>
    </source>
</evidence>
<geneLocation type="plasmid" evidence="1 2">
    <name>pDEIPE01</name>
</geneLocation>
<dbReference type="HOGENOM" id="CLU_1254234_0_0_0"/>
<keyword evidence="1" id="KW-0614">Plasmid</keyword>
<dbReference type="KEGG" id="dpd:Deipe_3848"/>
<evidence type="ECO:0000313" key="2">
    <source>
        <dbReference type="Proteomes" id="UP000010467"/>
    </source>
</evidence>
<gene>
    <name evidence="1" type="ordered locus">Deipe_3848</name>
</gene>
<keyword evidence="2" id="KW-1185">Reference proteome</keyword>
<dbReference type="PATRIC" id="fig|937777.3.peg.3860"/>
<dbReference type="AlphaFoldDB" id="L0A5W0"/>
<protein>
    <recommendedName>
        <fullName evidence="3">Ferric siderophore reductase C-terminal domain-containing protein</fullName>
    </recommendedName>
</protein>
<proteinExistence type="predicted"/>
<reference evidence="2" key="1">
    <citation type="submission" date="2012-03" db="EMBL/GenBank/DDBJ databases">
        <title>Complete sequence of plasmid 1 of Deinococcus peraridilitoris DSM 19664.</title>
        <authorList>
            <person name="Lucas S."/>
            <person name="Copeland A."/>
            <person name="Lapidus A."/>
            <person name="Glavina del Rio T."/>
            <person name="Dalin E."/>
            <person name="Tice H."/>
            <person name="Bruce D."/>
            <person name="Goodwin L."/>
            <person name="Pitluck S."/>
            <person name="Peters L."/>
            <person name="Mikhailova N."/>
            <person name="Lu M."/>
            <person name="Kyrpides N."/>
            <person name="Mavromatis K."/>
            <person name="Ivanova N."/>
            <person name="Brettin T."/>
            <person name="Detter J.C."/>
            <person name="Han C."/>
            <person name="Larimer F."/>
            <person name="Land M."/>
            <person name="Hauser L."/>
            <person name="Markowitz V."/>
            <person name="Cheng J.-F."/>
            <person name="Hugenholtz P."/>
            <person name="Woyke T."/>
            <person name="Wu D."/>
            <person name="Pukall R."/>
            <person name="Steenblock K."/>
            <person name="Brambilla E."/>
            <person name="Klenk H.-P."/>
            <person name="Eisen J.A."/>
        </authorList>
    </citation>
    <scope>NUCLEOTIDE SEQUENCE [LARGE SCALE GENOMIC DNA]</scope>
    <source>
        <strain evidence="2">DSM 19664 / LMG 22246 / CIP 109416 / KR-200</strain>
        <plasmid evidence="2">Plasmid pDEIPE01</plasmid>
    </source>
</reference>
<name>L0A5W0_DEIPD</name>
<dbReference type="RefSeq" id="WP_015231170.1">
    <property type="nucleotide sequence ID" value="NC_019789.1"/>
</dbReference>
<evidence type="ECO:0000313" key="1">
    <source>
        <dbReference type="EMBL" id="AFZ69268.1"/>
    </source>
</evidence>